<evidence type="ECO:0000256" key="1">
    <source>
        <dbReference type="ARBA" id="ARBA00022729"/>
    </source>
</evidence>
<keyword evidence="1 3" id="KW-0732">Signal</keyword>
<feature type="domain" description="Yeast cell wall synthesis Kre9/Knh1-like N-terminal" evidence="4">
    <location>
        <begin position="28"/>
        <end position="125"/>
    </location>
</feature>
<evidence type="ECO:0000259" key="4">
    <source>
        <dbReference type="Pfam" id="PF10342"/>
    </source>
</evidence>
<proteinExistence type="predicted"/>
<sequence length="214" mass="21955">MFSTSIVIAGLVLLSFKAHLGLALSVTSPSEGASWNTSDGLKVEWATVSSDPQTFDIQISNQDTNTYSTGFTQVVQKDVKASEGSYTIPSSSVSGLKVGSGFRVNLVSSSTTNSGILAQSQPFNVTSVSSSTSTATTDSNSTTGTQVGSNTTSVSSGNQSTVTSGTSTGTNNTSHSVSSNTTTPNAANNAVKFLRVDQMSIFLSVASLAYAFIV</sequence>
<dbReference type="OrthoDB" id="2506852at2759"/>
<dbReference type="InterPro" id="IPR018466">
    <property type="entry name" value="Kre9/Knh1-like_N"/>
</dbReference>
<dbReference type="PANTHER" id="PTHR35185">
    <property type="entry name" value="SERINE/THREONINE-RICH PROTEIN ADG2-RELATED"/>
    <property type="match status" value="1"/>
</dbReference>
<reference evidence="5" key="1">
    <citation type="submission" date="2013-11" db="EMBL/GenBank/DDBJ databases">
        <title>Genome sequence of the fusiform rust pathogen reveals effectors for host alternation and coevolution with pine.</title>
        <authorList>
            <consortium name="DOE Joint Genome Institute"/>
            <person name="Smith K."/>
            <person name="Pendleton A."/>
            <person name="Kubisiak T."/>
            <person name="Anderson C."/>
            <person name="Salamov A."/>
            <person name="Aerts A."/>
            <person name="Riley R."/>
            <person name="Clum A."/>
            <person name="Lindquist E."/>
            <person name="Ence D."/>
            <person name="Campbell M."/>
            <person name="Kronenberg Z."/>
            <person name="Feau N."/>
            <person name="Dhillon B."/>
            <person name="Hamelin R."/>
            <person name="Burleigh J."/>
            <person name="Smith J."/>
            <person name="Yandell M."/>
            <person name="Nelson C."/>
            <person name="Grigoriev I."/>
            <person name="Davis J."/>
        </authorList>
    </citation>
    <scope>NUCLEOTIDE SEQUENCE</scope>
    <source>
        <strain evidence="5">G11</strain>
    </source>
</reference>
<evidence type="ECO:0000256" key="2">
    <source>
        <dbReference type="SAM" id="MobiDB-lite"/>
    </source>
</evidence>
<feature type="chain" id="PRO_5040207305" description="Yeast cell wall synthesis Kre9/Knh1-like N-terminal domain-containing protein" evidence="3">
    <location>
        <begin position="24"/>
        <end position="214"/>
    </location>
</feature>
<evidence type="ECO:0000313" key="6">
    <source>
        <dbReference type="Proteomes" id="UP000886653"/>
    </source>
</evidence>
<organism evidence="5 6">
    <name type="scientific">Cronartium quercuum f. sp. fusiforme G11</name>
    <dbReference type="NCBI Taxonomy" id="708437"/>
    <lineage>
        <taxon>Eukaryota</taxon>
        <taxon>Fungi</taxon>
        <taxon>Dikarya</taxon>
        <taxon>Basidiomycota</taxon>
        <taxon>Pucciniomycotina</taxon>
        <taxon>Pucciniomycetes</taxon>
        <taxon>Pucciniales</taxon>
        <taxon>Coleosporiaceae</taxon>
        <taxon>Cronartium</taxon>
    </lineage>
</organism>
<dbReference type="PANTHER" id="PTHR35185:SF1">
    <property type="entry name" value="UPF0619 GPI-ANCHORED MEMBRANE PROTEIN C1322.10"/>
    <property type="match status" value="1"/>
</dbReference>
<accession>A0A9P6NKU9</accession>
<protein>
    <recommendedName>
        <fullName evidence="4">Yeast cell wall synthesis Kre9/Knh1-like N-terminal domain-containing protein</fullName>
    </recommendedName>
</protein>
<keyword evidence="6" id="KW-1185">Reference proteome</keyword>
<dbReference type="InterPro" id="IPR052479">
    <property type="entry name" value="GPI-anchor_Adhesion_Reg"/>
</dbReference>
<feature type="signal peptide" evidence="3">
    <location>
        <begin position="1"/>
        <end position="23"/>
    </location>
</feature>
<feature type="region of interest" description="Disordered" evidence="2">
    <location>
        <begin position="127"/>
        <end position="185"/>
    </location>
</feature>
<dbReference type="AlphaFoldDB" id="A0A9P6NKU9"/>
<dbReference type="EMBL" id="MU167232">
    <property type="protein sequence ID" value="KAG0148886.1"/>
    <property type="molecule type" value="Genomic_DNA"/>
</dbReference>
<name>A0A9P6NKU9_9BASI</name>
<dbReference type="Proteomes" id="UP000886653">
    <property type="component" value="Unassembled WGS sequence"/>
</dbReference>
<evidence type="ECO:0000313" key="5">
    <source>
        <dbReference type="EMBL" id="KAG0148886.1"/>
    </source>
</evidence>
<evidence type="ECO:0000256" key="3">
    <source>
        <dbReference type="SAM" id="SignalP"/>
    </source>
</evidence>
<dbReference type="Pfam" id="PF10342">
    <property type="entry name" value="Kre9_KNH"/>
    <property type="match status" value="1"/>
</dbReference>
<comment type="caution">
    <text evidence="5">The sequence shown here is derived from an EMBL/GenBank/DDBJ whole genome shotgun (WGS) entry which is preliminary data.</text>
</comment>
<gene>
    <name evidence="5" type="ORF">CROQUDRAFT_669581</name>
</gene>